<dbReference type="PANTHER" id="PTHR19211:SF14">
    <property type="entry name" value="ATP-BINDING CASSETTE SUB-FAMILY F MEMBER 1"/>
    <property type="match status" value="1"/>
</dbReference>
<dbReference type="Gene3D" id="3.40.50.300">
    <property type="entry name" value="P-loop containing nucleotide triphosphate hydrolases"/>
    <property type="match status" value="2"/>
</dbReference>
<dbReference type="InterPro" id="IPR027417">
    <property type="entry name" value="P-loop_NTPase"/>
</dbReference>
<dbReference type="EMBL" id="AP018558">
    <property type="protein sequence ID" value="BBD77572.1"/>
    <property type="molecule type" value="Genomic_DNA"/>
</dbReference>
<dbReference type="PROSITE" id="PS50893">
    <property type="entry name" value="ABC_TRANSPORTER_2"/>
    <property type="match status" value="2"/>
</dbReference>
<evidence type="ECO:0000256" key="5">
    <source>
        <dbReference type="ARBA" id="ARBA00069073"/>
    </source>
</evidence>
<evidence type="ECO:0000256" key="6">
    <source>
        <dbReference type="SAM" id="Coils"/>
    </source>
</evidence>
<dbReference type="Pfam" id="PF00005">
    <property type="entry name" value="ABC_tran"/>
    <property type="match status" value="2"/>
</dbReference>
<dbReference type="InterPro" id="IPR032781">
    <property type="entry name" value="ABC_tran_Xtn"/>
</dbReference>
<dbReference type="SUPFAM" id="SSF52540">
    <property type="entry name" value="P-loop containing nucleoside triphosphate hydrolases"/>
    <property type="match status" value="2"/>
</dbReference>
<dbReference type="Proteomes" id="UP000262004">
    <property type="component" value="Chromosome"/>
</dbReference>
<dbReference type="FunFam" id="3.40.50.300:FF:000011">
    <property type="entry name" value="Putative ABC transporter ATP-binding component"/>
    <property type="match status" value="1"/>
</dbReference>
<evidence type="ECO:0000313" key="8">
    <source>
        <dbReference type="EMBL" id="BBD77572.1"/>
    </source>
</evidence>
<dbReference type="Gene3D" id="1.10.287.380">
    <property type="entry name" value="Valyl-tRNA synthetase, C-terminal domain"/>
    <property type="match status" value="1"/>
</dbReference>
<dbReference type="PROSITE" id="PS00211">
    <property type="entry name" value="ABC_TRANSPORTER_1"/>
    <property type="match status" value="2"/>
</dbReference>
<protein>
    <recommendedName>
        <fullName evidence="5">Probable ATP-binding protein YheS</fullName>
    </recommendedName>
</protein>
<evidence type="ECO:0000256" key="2">
    <source>
        <dbReference type="ARBA" id="ARBA00022741"/>
    </source>
</evidence>
<dbReference type="InterPro" id="IPR037118">
    <property type="entry name" value="Val-tRNA_synth_C_sf"/>
</dbReference>
<keyword evidence="3 8" id="KW-0067">ATP-binding</keyword>
<dbReference type="AlphaFoldDB" id="A0A2Z6DZ55"/>
<evidence type="ECO:0000256" key="1">
    <source>
        <dbReference type="ARBA" id="ARBA00022737"/>
    </source>
</evidence>
<feature type="coiled-coil region" evidence="6">
    <location>
        <begin position="84"/>
        <end position="111"/>
    </location>
</feature>
<dbReference type="PANTHER" id="PTHR19211">
    <property type="entry name" value="ATP-BINDING TRANSPORT PROTEIN-RELATED"/>
    <property type="match status" value="1"/>
</dbReference>
<evidence type="ECO:0000256" key="3">
    <source>
        <dbReference type="ARBA" id="ARBA00022840"/>
    </source>
</evidence>
<dbReference type="KEGG" id="htl:HPTL_1308"/>
<keyword evidence="2" id="KW-0547">Nucleotide-binding</keyword>
<organism evidence="8 9">
    <name type="scientific">Hydrogenophilus thermoluteolus</name>
    <name type="common">Pseudomonas hydrogenothermophila</name>
    <dbReference type="NCBI Taxonomy" id="297"/>
    <lineage>
        <taxon>Bacteria</taxon>
        <taxon>Pseudomonadati</taxon>
        <taxon>Pseudomonadota</taxon>
        <taxon>Hydrogenophilia</taxon>
        <taxon>Hydrogenophilales</taxon>
        <taxon>Hydrogenophilaceae</taxon>
        <taxon>Hydrogenophilus</taxon>
    </lineage>
</organism>
<keyword evidence="6" id="KW-0175">Coiled coil</keyword>
<name>A0A2Z6DZ55_HYDTE</name>
<feature type="domain" description="ABC transporter" evidence="7">
    <location>
        <begin position="313"/>
        <end position="527"/>
    </location>
</feature>
<dbReference type="InterPro" id="IPR050611">
    <property type="entry name" value="ABCF"/>
</dbReference>
<gene>
    <name evidence="8" type="ORF">HPTL_1308</name>
</gene>
<evidence type="ECO:0000256" key="4">
    <source>
        <dbReference type="ARBA" id="ARBA00061571"/>
    </source>
</evidence>
<dbReference type="FunFam" id="3.40.50.300:FF:002053">
    <property type="entry name" value="ABC transporter ATP-binding protein"/>
    <property type="match status" value="1"/>
</dbReference>
<accession>A0A2Z6DZ55</accession>
<dbReference type="CDD" id="cd03221">
    <property type="entry name" value="ABCF_EF-3"/>
    <property type="match status" value="2"/>
</dbReference>
<keyword evidence="9" id="KW-1185">Reference proteome</keyword>
<proteinExistence type="inferred from homology"/>
<dbReference type="Pfam" id="PF16326">
    <property type="entry name" value="ABC_tran_CTD"/>
    <property type="match status" value="1"/>
</dbReference>
<feature type="domain" description="ABC transporter" evidence="7">
    <location>
        <begin position="2"/>
        <end position="246"/>
    </location>
</feature>
<dbReference type="InterPro" id="IPR032524">
    <property type="entry name" value="ABC_tran_C"/>
</dbReference>
<dbReference type="InterPro" id="IPR017871">
    <property type="entry name" value="ABC_transporter-like_CS"/>
</dbReference>
<dbReference type="SMART" id="SM00382">
    <property type="entry name" value="AAA"/>
    <property type="match status" value="2"/>
</dbReference>
<sequence length="630" mass="69839">MIQLRSLTFSRTDKRLVENATLQIHAGWKVGVTGANGCGKSTLFALLHGDHHPDHGDLEWPVTWRIAHVAQETPAVDTPAIEYVLDGNTELRRLERALAETERAHDGIRIAELHEALAAIDGYAARARAAEILDGLGFSPAAQQRPVATFSGGWRMRLNLARALAADAELLLLDEPTNHLDLDAVLWLETWLQRSPATLLVISHDRELLDTVATHILSFENGTLRLYTGNFTTFERTRAEQLAHQQALYEKQQREIAHLRAFVERFRAKATKARQAQSRLKALARMELIEAAHVDSPFTFRFLPPEGTSDPLLTLEAAAVGYDGKPLLTDIDLTIRPDTQLALLGPNGAGKSTLIKLLAGELPLLAGKRTEGRKLKIGYFAQHQMERLRPHETPLQHLIRLEPTTPEQELRDFLGRFDFRGTAADTPCRAFSGGEKARLALALLLRTRPNLLLLDEPTNHLDLEMRDALTRALQEAEVAVVLVSHDRYLLRATADTFVLVADGRVAPFDGDLDDYANWLAQRRQTHRAPTVADRSAKAQRIADRAAQKAAQAEQRRLEKAAAKWEAEIETLTAALHAVEARLADPALYSDRAAADAVAREADALRAQIAEAETQWLEAQTALEALTLASE</sequence>
<dbReference type="GO" id="GO:0016887">
    <property type="term" value="F:ATP hydrolysis activity"/>
    <property type="evidence" value="ECO:0007669"/>
    <property type="project" value="InterPro"/>
</dbReference>
<evidence type="ECO:0000313" key="9">
    <source>
        <dbReference type="Proteomes" id="UP000262004"/>
    </source>
</evidence>
<dbReference type="InterPro" id="IPR003593">
    <property type="entry name" value="AAA+_ATPase"/>
</dbReference>
<dbReference type="GO" id="GO:0003677">
    <property type="term" value="F:DNA binding"/>
    <property type="evidence" value="ECO:0007669"/>
    <property type="project" value="InterPro"/>
</dbReference>
<dbReference type="Pfam" id="PF12848">
    <property type="entry name" value="ABC_tran_Xtn"/>
    <property type="match status" value="1"/>
</dbReference>
<feature type="coiled-coil region" evidence="6">
    <location>
        <begin position="535"/>
        <end position="614"/>
    </location>
</feature>
<comment type="similarity">
    <text evidence="4">Belongs to the ABC transporter superfamily. ABCF family. YheS subfamily.</text>
</comment>
<dbReference type="OrthoDB" id="6130096at2"/>
<reference evidence="8 9" key="1">
    <citation type="submission" date="2018-04" db="EMBL/GenBank/DDBJ databases">
        <title>Complete genome sequence of Hydrogenophilus thermoluteolus TH-1.</title>
        <authorList>
            <person name="Arai H."/>
        </authorList>
    </citation>
    <scope>NUCLEOTIDE SEQUENCE [LARGE SCALE GENOMIC DNA]</scope>
    <source>
        <strain evidence="8 9">TH-1</strain>
    </source>
</reference>
<dbReference type="RefSeq" id="WP_119335299.1">
    <property type="nucleotide sequence ID" value="NZ_AP018558.1"/>
</dbReference>
<dbReference type="GO" id="GO:0005524">
    <property type="term" value="F:ATP binding"/>
    <property type="evidence" value="ECO:0007669"/>
    <property type="project" value="UniProtKB-KW"/>
</dbReference>
<keyword evidence="1" id="KW-0677">Repeat</keyword>
<dbReference type="InterPro" id="IPR003439">
    <property type="entry name" value="ABC_transporter-like_ATP-bd"/>
</dbReference>
<evidence type="ECO:0000259" key="7">
    <source>
        <dbReference type="PROSITE" id="PS50893"/>
    </source>
</evidence>